<keyword evidence="2" id="KW-1185">Reference proteome</keyword>
<dbReference type="EMBL" id="CM023485">
    <property type="protein sequence ID" value="KAH6930411.1"/>
    <property type="molecule type" value="Genomic_DNA"/>
</dbReference>
<protein>
    <submittedName>
        <fullName evidence="1">Uncharacterized protein</fullName>
    </submittedName>
</protein>
<sequence>MHRFPLDGTRRQKWIEFVRGAAGRSEWTPRKSSRICSLHFEPSCYKQDVQDTTLPRLRRGLEPDALPTIYPSSGAGSVHSSSPKRPRLQASSDMEHEAAASPNIWTFPSTDHEVDESENAAGNPSSAEGSYKSSQDPNKQGSERNGSTDEPPSTRKFVVYEDCLVKLFQTCQKCGLPAEPSVKVWEEEKRKLLQNLASHGGTATVAGDSRADSPGYSAKYGVYSLLETNINRIINIQLVQSNEVASSGHMELEGLKRALTALEESDVRVTQVVTDRHPQVRRYFKKEKPEVDHRFDAWHVCKGLNKKIVQAAKSSGCQTIGLWSRSMVNHLYFSVKHGDGNGELAVAVWLSMINHIQDKHDGHSLQYERCQHGDLEPRKWIFPGYVDRLFGVLEEYANGATPCALPAEPPHVTSTFEPVEKTSLVQSHMSRFRKQ</sequence>
<dbReference type="Proteomes" id="UP000821845">
    <property type="component" value="Chromosome 5"/>
</dbReference>
<accession>A0ACB7S8Y7</accession>
<reference evidence="1" key="1">
    <citation type="submission" date="2020-05" db="EMBL/GenBank/DDBJ databases">
        <title>Large-scale comparative analyses of tick genomes elucidate their genetic diversity and vector capacities.</title>
        <authorList>
            <person name="Jia N."/>
            <person name="Wang J."/>
            <person name="Shi W."/>
            <person name="Du L."/>
            <person name="Sun Y."/>
            <person name="Zhan W."/>
            <person name="Jiang J."/>
            <person name="Wang Q."/>
            <person name="Zhang B."/>
            <person name="Ji P."/>
            <person name="Sakyi L.B."/>
            <person name="Cui X."/>
            <person name="Yuan T."/>
            <person name="Jiang B."/>
            <person name="Yang W."/>
            <person name="Lam T.T.-Y."/>
            <person name="Chang Q."/>
            <person name="Ding S."/>
            <person name="Wang X."/>
            <person name="Zhu J."/>
            <person name="Ruan X."/>
            <person name="Zhao L."/>
            <person name="Wei J."/>
            <person name="Que T."/>
            <person name="Du C."/>
            <person name="Cheng J."/>
            <person name="Dai P."/>
            <person name="Han X."/>
            <person name="Huang E."/>
            <person name="Gao Y."/>
            <person name="Liu J."/>
            <person name="Shao H."/>
            <person name="Ye R."/>
            <person name="Li L."/>
            <person name="Wei W."/>
            <person name="Wang X."/>
            <person name="Wang C."/>
            <person name="Yang T."/>
            <person name="Huo Q."/>
            <person name="Li W."/>
            <person name="Guo W."/>
            <person name="Chen H."/>
            <person name="Zhou L."/>
            <person name="Ni X."/>
            <person name="Tian J."/>
            <person name="Zhou Y."/>
            <person name="Sheng Y."/>
            <person name="Liu T."/>
            <person name="Pan Y."/>
            <person name="Xia L."/>
            <person name="Li J."/>
            <person name="Zhao F."/>
            <person name="Cao W."/>
        </authorList>
    </citation>
    <scope>NUCLEOTIDE SEQUENCE</scope>
    <source>
        <strain evidence="1">Hyas-2018</strain>
    </source>
</reference>
<gene>
    <name evidence="1" type="ORF">HPB50_013347</name>
</gene>
<name>A0ACB7S8Y7_HYAAI</name>
<organism evidence="1 2">
    <name type="scientific">Hyalomma asiaticum</name>
    <name type="common">Tick</name>
    <dbReference type="NCBI Taxonomy" id="266040"/>
    <lineage>
        <taxon>Eukaryota</taxon>
        <taxon>Metazoa</taxon>
        <taxon>Ecdysozoa</taxon>
        <taxon>Arthropoda</taxon>
        <taxon>Chelicerata</taxon>
        <taxon>Arachnida</taxon>
        <taxon>Acari</taxon>
        <taxon>Parasitiformes</taxon>
        <taxon>Ixodida</taxon>
        <taxon>Ixodoidea</taxon>
        <taxon>Ixodidae</taxon>
        <taxon>Hyalomminae</taxon>
        <taxon>Hyalomma</taxon>
    </lineage>
</organism>
<evidence type="ECO:0000313" key="2">
    <source>
        <dbReference type="Proteomes" id="UP000821845"/>
    </source>
</evidence>
<comment type="caution">
    <text evidence="1">The sequence shown here is derived from an EMBL/GenBank/DDBJ whole genome shotgun (WGS) entry which is preliminary data.</text>
</comment>
<proteinExistence type="predicted"/>
<evidence type="ECO:0000313" key="1">
    <source>
        <dbReference type="EMBL" id="KAH6930411.1"/>
    </source>
</evidence>